<dbReference type="EMBL" id="SNYC01000004">
    <property type="protein sequence ID" value="TDQ09778.1"/>
    <property type="molecule type" value="Genomic_DNA"/>
</dbReference>
<protein>
    <submittedName>
        <fullName evidence="2">Iron complex transport system substrate-binding protein</fullName>
    </submittedName>
</protein>
<dbReference type="AlphaFoldDB" id="A0A4R6SVA4"/>
<gene>
    <name evidence="2" type="ORF">ATK78_1937</name>
</gene>
<dbReference type="RefSeq" id="WP_133575834.1">
    <property type="nucleotide sequence ID" value="NZ_SNYC01000004.1"/>
</dbReference>
<dbReference type="Pfam" id="PF01497">
    <property type="entry name" value="Peripla_BP_2"/>
    <property type="match status" value="1"/>
</dbReference>
<dbReference type="Gene3D" id="3.40.50.1980">
    <property type="entry name" value="Nitrogenase molybdenum iron protein domain"/>
    <property type="match status" value="2"/>
</dbReference>
<reference evidence="2 3" key="1">
    <citation type="submission" date="2019-03" db="EMBL/GenBank/DDBJ databases">
        <title>Genomic Encyclopedia of Archaeal and Bacterial Type Strains, Phase II (KMG-II): from individual species to whole genera.</title>
        <authorList>
            <person name="Goeker M."/>
        </authorList>
    </citation>
    <scope>NUCLEOTIDE SEQUENCE [LARGE SCALE GENOMIC DNA]</scope>
    <source>
        <strain evidence="2 3">DSM 19035</strain>
    </source>
</reference>
<comment type="caution">
    <text evidence="2">The sequence shown here is derived from an EMBL/GenBank/DDBJ whole genome shotgun (WGS) entry which is preliminary data.</text>
</comment>
<evidence type="ECO:0000313" key="2">
    <source>
        <dbReference type="EMBL" id="TDQ09778.1"/>
    </source>
</evidence>
<feature type="domain" description="Fe/B12 periplasmic-binding" evidence="1">
    <location>
        <begin position="35"/>
        <end position="289"/>
    </location>
</feature>
<evidence type="ECO:0000259" key="1">
    <source>
        <dbReference type="PROSITE" id="PS50983"/>
    </source>
</evidence>
<keyword evidence="3" id="KW-1185">Reference proteome</keyword>
<evidence type="ECO:0000313" key="3">
    <source>
        <dbReference type="Proteomes" id="UP000295620"/>
    </source>
</evidence>
<organism evidence="2 3">
    <name type="scientific">Pedobacter metabolipauper</name>
    <dbReference type="NCBI Taxonomy" id="425513"/>
    <lineage>
        <taxon>Bacteria</taxon>
        <taxon>Pseudomonadati</taxon>
        <taxon>Bacteroidota</taxon>
        <taxon>Sphingobacteriia</taxon>
        <taxon>Sphingobacteriales</taxon>
        <taxon>Sphingobacteriaceae</taxon>
        <taxon>Pedobacter</taxon>
    </lineage>
</organism>
<dbReference type="PROSITE" id="PS50983">
    <property type="entry name" value="FE_B12_PBP"/>
    <property type="match status" value="1"/>
</dbReference>
<dbReference type="InterPro" id="IPR050902">
    <property type="entry name" value="ABC_Transporter_SBP"/>
</dbReference>
<dbReference type="PANTHER" id="PTHR30535">
    <property type="entry name" value="VITAMIN B12-BINDING PROTEIN"/>
    <property type="match status" value="1"/>
</dbReference>
<proteinExistence type="predicted"/>
<name>A0A4R6SVA4_9SPHI</name>
<dbReference type="PANTHER" id="PTHR30535:SF4">
    <property type="entry name" value="HEMIN-BINDING PERIPLASMIC PROTEIN HMUT"/>
    <property type="match status" value="1"/>
</dbReference>
<accession>A0A4R6SVA4</accession>
<dbReference type="InterPro" id="IPR002491">
    <property type="entry name" value="ABC_transptr_periplasmic_BD"/>
</dbReference>
<dbReference type="Proteomes" id="UP000295620">
    <property type="component" value="Unassembled WGS sequence"/>
</dbReference>
<dbReference type="OrthoDB" id="9797736at2"/>
<dbReference type="SUPFAM" id="SSF53807">
    <property type="entry name" value="Helical backbone' metal receptor"/>
    <property type="match status" value="1"/>
</dbReference>
<sequence length="289" mass="31390">MNKIYCLLFLLLLTDYHAGANLNMPLPKADAAPLRIITLGAAISETVYALGYGSRIVATDVTSLYPQPVKQLPKVSRNRILSAEALLSFRPDLVLAPDADISKEIRYQLKMAGIKLITFKQQFNTKGALEFIRQVSMAVGNPAKGEELVKRTESALLAAINQVKTNAKRPKKVLFIYARGAGTMTVAGKGSNMDAIISLSGGINAVKEFAEFKPYSTEMMVKTNPDVILLFDFGLNSLGGTKAVLEMPGVSGTNAGRNKNIVQVDGPLMVNFSTRLPEAIKVLNERIYP</sequence>